<reference evidence="2 3" key="1">
    <citation type="submission" date="2015-09" db="EMBL/GenBank/DDBJ databases">
        <authorList>
            <consortium name="Pathogen Informatics"/>
        </authorList>
    </citation>
    <scope>NUCLEOTIDE SEQUENCE [LARGE SCALE GENOMIC DNA]</scope>
    <source>
        <strain evidence="2 3">2789STDY5834921</strain>
    </source>
</reference>
<dbReference type="PANTHER" id="PTHR46889">
    <property type="entry name" value="TRANSPOSASE INSF FOR INSERTION SEQUENCE IS3B-RELATED"/>
    <property type="match status" value="1"/>
</dbReference>
<dbReference type="Gene3D" id="3.30.420.10">
    <property type="entry name" value="Ribonuclease H-like superfamily/Ribonuclease H"/>
    <property type="match status" value="1"/>
</dbReference>
<proteinExistence type="predicted"/>
<evidence type="ECO:0000313" key="3">
    <source>
        <dbReference type="Proteomes" id="UP000095413"/>
    </source>
</evidence>
<dbReference type="InterPro" id="IPR012337">
    <property type="entry name" value="RNaseH-like_sf"/>
</dbReference>
<organism evidence="2 3">
    <name type="scientific">Blautia obeum</name>
    <dbReference type="NCBI Taxonomy" id="40520"/>
    <lineage>
        <taxon>Bacteria</taxon>
        <taxon>Bacillati</taxon>
        <taxon>Bacillota</taxon>
        <taxon>Clostridia</taxon>
        <taxon>Lachnospirales</taxon>
        <taxon>Lachnospiraceae</taxon>
        <taxon>Blautia</taxon>
    </lineage>
</organism>
<evidence type="ECO:0000313" key="2">
    <source>
        <dbReference type="EMBL" id="CUQ08019.1"/>
    </source>
</evidence>
<gene>
    <name evidence="2" type="ORF">ERS852533_03672</name>
</gene>
<dbReference type="PANTHER" id="PTHR46889:SF4">
    <property type="entry name" value="TRANSPOSASE INSO FOR INSERTION SEQUENCE ELEMENT IS911B-RELATED"/>
    <property type="match status" value="1"/>
</dbReference>
<dbReference type="GO" id="GO:0003676">
    <property type="term" value="F:nucleic acid binding"/>
    <property type="evidence" value="ECO:0007669"/>
    <property type="project" value="InterPro"/>
</dbReference>
<dbReference type="AlphaFoldDB" id="A0A174TME4"/>
<dbReference type="EMBL" id="CZBA01000039">
    <property type="protein sequence ID" value="CUQ08019.1"/>
    <property type="molecule type" value="Genomic_DNA"/>
</dbReference>
<sequence>MIKGKIAFYCDVLDVTRQGFYWYLKHRDDPWKYENIAEKMRVIVEEDECNDTYERCRMNQALKLKYPNEDVPSERTVYRIMERIGLSHRPNRKPHGITKADRNARKSENLLNRDFRAGSPLKKCVTDITEIPAKNGKLYVSAIFDCYDLDVLGLSMSDNMKTELCTSTIENMVKSNPSVCGMILHSDRGSQYASASYRAELSRHGIIQSMNSDGAMIMHAVRLCGQE</sequence>
<accession>A0A174TME4</accession>
<name>A0A174TME4_9FIRM</name>
<protein>
    <submittedName>
        <fullName evidence="2">Integrase core domain</fullName>
    </submittedName>
</protein>
<dbReference type="GO" id="GO:0015074">
    <property type="term" value="P:DNA integration"/>
    <property type="evidence" value="ECO:0007669"/>
    <property type="project" value="InterPro"/>
</dbReference>
<dbReference type="PROSITE" id="PS50994">
    <property type="entry name" value="INTEGRASE"/>
    <property type="match status" value="1"/>
</dbReference>
<dbReference type="SUPFAM" id="SSF53098">
    <property type="entry name" value="Ribonuclease H-like"/>
    <property type="match status" value="1"/>
</dbReference>
<dbReference type="Pfam" id="PF00665">
    <property type="entry name" value="rve"/>
    <property type="match status" value="1"/>
</dbReference>
<dbReference type="InterPro" id="IPR036397">
    <property type="entry name" value="RNaseH_sf"/>
</dbReference>
<dbReference type="InterPro" id="IPR050900">
    <property type="entry name" value="Transposase_IS3/IS150/IS904"/>
</dbReference>
<evidence type="ECO:0000259" key="1">
    <source>
        <dbReference type="PROSITE" id="PS50994"/>
    </source>
</evidence>
<dbReference type="InterPro" id="IPR001584">
    <property type="entry name" value="Integrase_cat-core"/>
</dbReference>
<dbReference type="Proteomes" id="UP000095413">
    <property type="component" value="Unassembled WGS sequence"/>
</dbReference>
<feature type="domain" description="Integrase catalytic" evidence="1">
    <location>
        <begin position="116"/>
        <end position="206"/>
    </location>
</feature>